<keyword evidence="1" id="KW-1133">Transmembrane helix</keyword>
<dbReference type="EMBL" id="CP000786">
    <property type="protein sequence ID" value="ABZ98797.1"/>
    <property type="molecule type" value="Genomic_DNA"/>
</dbReference>
<keyword evidence="1" id="KW-0812">Transmembrane</keyword>
<keyword evidence="1" id="KW-0472">Membrane</keyword>
<feature type="domain" description="OmpA-like" evidence="2">
    <location>
        <begin position="80"/>
        <end position="157"/>
    </location>
</feature>
<evidence type="ECO:0000259" key="2">
    <source>
        <dbReference type="Pfam" id="PF00691"/>
    </source>
</evidence>
<proteinExistence type="predicted"/>
<protein>
    <recommendedName>
        <fullName evidence="2">OmpA-like domain-containing protein</fullName>
    </recommendedName>
</protein>
<dbReference type="SUPFAM" id="SSF103088">
    <property type="entry name" value="OmpA-like"/>
    <property type="match status" value="1"/>
</dbReference>
<name>B0SMS3_LEPBP</name>
<sequence>MNLNKSIKKCKVVCHYFSTSLLSNEQMVWISLILVSFLFVFYWLWPKNEQVIRDQNPKQYKLYETPSKSQTETSVEAVVYFEAGSSRLGKKENFTLKRLLTVESFHTLDSVLLIGSADTTGNMARNRKLVKERIRTIQNYLTSIGVSEEKISSVCLEPVRGMSAKERERVRSVQIKLTLLG</sequence>
<gene>
    <name evidence="3" type="ordered locus">LEPBI_I2719</name>
</gene>
<dbReference type="STRING" id="456481.LEPBI_I2719"/>
<dbReference type="InterPro" id="IPR036737">
    <property type="entry name" value="OmpA-like_sf"/>
</dbReference>
<dbReference type="HOGENOM" id="CLU_1487286_0_0_12"/>
<dbReference type="Proteomes" id="UP000001847">
    <property type="component" value="Chromosome I"/>
</dbReference>
<keyword evidence="4" id="KW-1185">Reference proteome</keyword>
<accession>B0SMS3</accession>
<reference evidence="3 4" key="1">
    <citation type="journal article" date="2008" name="PLoS ONE">
        <title>Genome sequence of the saprophyte Leptospira biflexa provides insights into the evolution of Leptospira and the pathogenesis of leptospirosis.</title>
        <authorList>
            <person name="Picardeau M."/>
            <person name="Bulach D.M."/>
            <person name="Bouchier C."/>
            <person name="Zuerner R.L."/>
            <person name="Zidane N."/>
            <person name="Wilson P.J."/>
            <person name="Creno S."/>
            <person name="Kuczek E.S."/>
            <person name="Bommezzadri S."/>
            <person name="Davis J.C."/>
            <person name="McGrath A."/>
            <person name="Johnson M.J."/>
            <person name="Boursaux-Eude C."/>
            <person name="Seemann T."/>
            <person name="Rouy Z."/>
            <person name="Coppel R.L."/>
            <person name="Rood J.I."/>
            <person name="Lajus A."/>
            <person name="Davies J.K."/>
            <person name="Medigue C."/>
            <person name="Adler B."/>
        </authorList>
    </citation>
    <scope>NUCLEOTIDE SEQUENCE [LARGE SCALE GENOMIC DNA]</scope>
    <source>
        <strain evidence="4">Patoc 1 / ATCC 23582 / Paris</strain>
    </source>
</reference>
<dbReference type="BioCyc" id="LBIF456481:LEPBI_RS13370-MONOMER"/>
<feature type="transmembrane region" description="Helical" evidence="1">
    <location>
        <begin position="27"/>
        <end position="45"/>
    </location>
</feature>
<evidence type="ECO:0000256" key="1">
    <source>
        <dbReference type="SAM" id="Phobius"/>
    </source>
</evidence>
<dbReference type="KEGG" id="lbi:LEPBI_I2719"/>
<evidence type="ECO:0000313" key="4">
    <source>
        <dbReference type="Proteomes" id="UP000001847"/>
    </source>
</evidence>
<evidence type="ECO:0000313" key="3">
    <source>
        <dbReference type="EMBL" id="ABZ98797.1"/>
    </source>
</evidence>
<dbReference type="Pfam" id="PF00691">
    <property type="entry name" value="OmpA"/>
    <property type="match status" value="1"/>
</dbReference>
<dbReference type="OrthoDB" id="344524at2"/>
<dbReference type="Gene3D" id="3.30.1330.60">
    <property type="entry name" value="OmpA-like domain"/>
    <property type="match status" value="1"/>
</dbReference>
<dbReference type="InterPro" id="IPR006665">
    <property type="entry name" value="OmpA-like"/>
</dbReference>
<dbReference type="AlphaFoldDB" id="B0SMS3"/>
<organism evidence="3 4">
    <name type="scientific">Leptospira biflexa serovar Patoc (strain Patoc 1 / ATCC 23582 / Paris)</name>
    <dbReference type="NCBI Taxonomy" id="456481"/>
    <lineage>
        <taxon>Bacteria</taxon>
        <taxon>Pseudomonadati</taxon>
        <taxon>Spirochaetota</taxon>
        <taxon>Spirochaetia</taxon>
        <taxon>Leptospirales</taxon>
        <taxon>Leptospiraceae</taxon>
        <taxon>Leptospira</taxon>
    </lineage>
</organism>